<dbReference type="OrthoDB" id="2596212at2"/>
<evidence type="ECO:0000313" key="1">
    <source>
        <dbReference type="EMBL" id="VDG28885.1"/>
    </source>
</evidence>
<proteinExistence type="predicted"/>
<reference evidence="1 2" key="1">
    <citation type="submission" date="2018-11" db="EMBL/GenBank/DDBJ databases">
        <authorList>
            <person name="Wuyts S."/>
        </authorList>
    </citation>
    <scope>NUCLEOTIDE SEQUENCE [LARGE SCALE GENOMIC DNA]</scope>
    <source>
        <strain evidence="1">Lactobacillus mudanjiangensis AMBF249</strain>
    </source>
</reference>
<dbReference type="AlphaFoldDB" id="A0A660E749"/>
<keyword evidence="2" id="KW-1185">Reference proteome</keyword>
<gene>
    <name evidence="1" type="ORF">MUDAN_MDHGFNIF_03286</name>
</gene>
<organism evidence="1 2">
    <name type="scientific">Lactiplantibacillus mudanjiangensis</name>
    <dbReference type="NCBI Taxonomy" id="1296538"/>
    <lineage>
        <taxon>Bacteria</taxon>
        <taxon>Bacillati</taxon>
        <taxon>Bacillota</taxon>
        <taxon>Bacilli</taxon>
        <taxon>Lactobacillales</taxon>
        <taxon>Lactobacillaceae</taxon>
        <taxon>Lactiplantibacillus</taxon>
    </lineage>
</organism>
<evidence type="ECO:0000313" key="2">
    <source>
        <dbReference type="Proteomes" id="UP000289996"/>
    </source>
</evidence>
<sequence length="235" mass="26962">MNLEEKILASMSSYLKSDELNEKIDAAIKKATDDVISNLFTEYGSPVNKIIGENLRAGLLTEMKNTDYSRSVVSLDLLVQQVIKDASAENNNTLKRFKQWATLEVPDSVKTSEIFEKYLKFVEENLDVADLDVKFDDGPRYDGGSVTMEIVDDDSVCYKVRLKCENDSNLNMDFEIFRYGTPTVRLRDSGNCSLRMVDEFEFWLRNVEANRVQIDVDELDMTDEVEIDEEPEPMF</sequence>
<accession>A0A660E749</accession>
<dbReference type="Proteomes" id="UP000289996">
    <property type="component" value="Unassembled WGS sequence"/>
</dbReference>
<protein>
    <submittedName>
        <fullName evidence="1">Uncharacterized protein</fullName>
    </submittedName>
</protein>
<dbReference type="RefSeq" id="WP_130851890.1">
    <property type="nucleotide sequence ID" value="NZ_UYIG01000126.1"/>
</dbReference>
<dbReference type="EMBL" id="UYIG01000126">
    <property type="protein sequence ID" value="VDG28885.1"/>
    <property type="molecule type" value="Genomic_DNA"/>
</dbReference>
<name>A0A660E749_9LACO</name>